<dbReference type="EMBL" id="GBXM01054815">
    <property type="protein sequence ID" value="JAH53762.1"/>
    <property type="molecule type" value="Transcribed_RNA"/>
</dbReference>
<organism evidence="1">
    <name type="scientific">Anguilla anguilla</name>
    <name type="common">European freshwater eel</name>
    <name type="synonym">Muraena anguilla</name>
    <dbReference type="NCBI Taxonomy" id="7936"/>
    <lineage>
        <taxon>Eukaryota</taxon>
        <taxon>Metazoa</taxon>
        <taxon>Chordata</taxon>
        <taxon>Craniata</taxon>
        <taxon>Vertebrata</taxon>
        <taxon>Euteleostomi</taxon>
        <taxon>Actinopterygii</taxon>
        <taxon>Neopterygii</taxon>
        <taxon>Teleostei</taxon>
        <taxon>Anguilliformes</taxon>
        <taxon>Anguillidae</taxon>
        <taxon>Anguilla</taxon>
    </lineage>
</organism>
<reference evidence="1" key="2">
    <citation type="journal article" date="2015" name="Fish Shellfish Immunol.">
        <title>Early steps in the European eel (Anguilla anguilla)-Vibrio vulnificus interaction in the gills: Role of the RtxA13 toxin.</title>
        <authorList>
            <person name="Callol A."/>
            <person name="Pajuelo D."/>
            <person name="Ebbesson L."/>
            <person name="Teles M."/>
            <person name="MacKenzie S."/>
            <person name="Amaro C."/>
        </authorList>
    </citation>
    <scope>NUCLEOTIDE SEQUENCE</scope>
</reference>
<name>A0A0E9TPV2_ANGAN</name>
<accession>A0A0E9TPV2</accession>
<protein>
    <submittedName>
        <fullName evidence="1">Uncharacterized protein</fullName>
    </submittedName>
</protein>
<proteinExistence type="predicted"/>
<reference evidence="1" key="1">
    <citation type="submission" date="2014-11" db="EMBL/GenBank/DDBJ databases">
        <authorList>
            <person name="Amaro Gonzalez C."/>
        </authorList>
    </citation>
    <scope>NUCLEOTIDE SEQUENCE</scope>
</reference>
<evidence type="ECO:0000313" key="1">
    <source>
        <dbReference type="EMBL" id="JAH55616.1"/>
    </source>
</evidence>
<dbReference type="AlphaFoldDB" id="A0A0E9TPV2"/>
<sequence length="17" mass="1871">MGSLIHCFVVRGIQVLV</sequence>
<dbReference type="EMBL" id="GBXM01052961">
    <property type="protein sequence ID" value="JAH55616.1"/>
    <property type="molecule type" value="Transcribed_RNA"/>
</dbReference>